<dbReference type="InterPro" id="IPR003439">
    <property type="entry name" value="ABC_transporter-like_ATP-bd"/>
</dbReference>
<dbReference type="SUPFAM" id="SSF52540">
    <property type="entry name" value="P-loop containing nucleoside triphosphate hydrolases"/>
    <property type="match status" value="1"/>
</dbReference>
<dbReference type="Proteomes" id="UP001501508">
    <property type="component" value="Unassembled WGS sequence"/>
</dbReference>
<proteinExistence type="predicted"/>
<organism evidence="2 3">
    <name type="scientific">Ravibacter arvi</name>
    <dbReference type="NCBI Taxonomy" id="2051041"/>
    <lineage>
        <taxon>Bacteria</taxon>
        <taxon>Pseudomonadati</taxon>
        <taxon>Bacteroidota</taxon>
        <taxon>Cytophagia</taxon>
        <taxon>Cytophagales</taxon>
        <taxon>Spirosomataceae</taxon>
        <taxon>Ravibacter</taxon>
    </lineage>
</organism>
<protein>
    <recommendedName>
        <fullName evidence="1">ABC transporter domain-containing protein</fullName>
    </recommendedName>
</protein>
<dbReference type="EMBL" id="BAABEY010000011">
    <property type="protein sequence ID" value="GAA4434446.1"/>
    <property type="molecule type" value="Genomic_DNA"/>
</dbReference>
<dbReference type="InterPro" id="IPR027417">
    <property type="entry name" value="P-loop_NTPase"/>
</dbReference>
<keyword evidence="3" id="KW-1185">Reference proteome</keyword>
<sequence length="78" mass="8507">MSIEAQAHLTPYTSHLTAHTSPPPMPHILEVDGVFLTFGLKKILQRVYLKAETGKVTGLLGRNGTGKSSLLKVIYGEF</sequence>
<evidence type="ECO:0000313" key="2">
    <source>
        <dbReference type="EMBL" id="GAA4434446.1"/>
    </source>
</evidence>
<evidence type="ECO:0000313" key="3">
    <source>
        <dbReference type="Proteomes" id="UP001501508"/>
    </source>
</evidence>
<comment type="caution">
    <text evidence="2">The sequence shown here is derived from an EMBL/GenBank/DDBJ whole genome shotgun (WGS) entry which is preliminary data.</text>
</comment>
<dbReference type="Gene3D" id="3.40.50.300">
    <property type="entry name" value="P-loop containing nucleotide triphosphate hydrolases"/>
    <property type="match status" value="1"/>
</dbReference>
<feature type="domain" description="ABC transporter" evidence="1">
    <location>
        <begin position="44"/>
        <end position="77"/>
    </location>
</feature>
<dbReference type="Pfam" id="PF00005">
    <property type="entry name" value="ABC_tran"/>
    <property type="match status" value="1"/>
</dbReference>
<gene>
    <name evidence="2" type="ORF">GCM10023091_09420</name>
</gene>
<evidence type="ECO:0000259" key="1">
    <source>
        <dbReference type="Pfam" id="PF00005"/>
    </source>
</evidence>
<name>A0ABP8LSP3_9BACT</name>
<reference evidence="3" key="1">
    <citation type="journal article" date="2019" name="Int. J. Syst. Evol. Microbiol.">
        <title>The Global Catalogue of Microorganisms (GCM) 10K type strain sequencing project: providing services to taxonomists for standard genome sequencing and annotation.</title>
        <authorList>
            <consortium name="The Broad Institute Genomics Platform"/>
            <consortium name="The Broad Institute Genome Sequencing Center for Infectious Disease"/>
            <person name="Wu L."/>
            <person name="Ma J."/>
        </authorList>
    </citation>
    <scope>NUCLEOTIDE SEQUENCE [LARGE SCALE GENOMIC DNA]</scope>
    <source>
        <strain evidence="3">JCM 31920</strain>
    </source>
</reference>
<accession>A0ABP8LSP3</accession>